<dbReference type="CDD" id="cd05269">
    <property type="entry name" value="TMR_SDR_a"/>
    <property type="match status" value="1"/>
</dbReference>
<evidence type="ECO:0000313" key="3">
    <source>
        <dbReference type="Proteomes" id="UP000297540"/>
    </source>
</evidence>
<dbReference type="PANTHER" id="PTHR47129:SF1">
    <property type="entry name" value="NMRA-LIKE DOMAIN-CONTAINING PROTEIN"/>
    <property type="match status" value="1"/>
</dbReference>
<keyword evidence="3" id="KW-1185">Reference proteome</keyword>
<dbReference type="InterPro" id="IPR008030">
    <property type="entry name" value="NmrA-like"/>
</dbReference>
<organism evidence="2 3">
    <name type="scientific">Mucilaginibacter psychrotolerans</name>
    <dbReference type="NCBI Taxonomy" id="1524096"/>
    <lineage>
        <taxon>Bacteria</taxon>
        <taxon>Pseudomonadati</taxon>
        <taxon>Bacteroidota</taxon>
        <taxon>Sphingobacteriia</taxon>
        <taxon>Sphingobacteriales</taxon>
        <taxon>Sphingobacteriaceae</taxon>
        <taxon>Mucilaginibacter</taxon>
    </lineage>
</organism>
<comment type="caution">
    <text evidence="2">The sequence shown here is derived from an EMBL/GenBank/DDBJ whole genome shotgun (WGS) entry which is preliminary data.</text>
</comment>
<gene>
    <name evidence="2" type="ORF">E2R66_10810</name>
</gene>
<dbReference type="Gene3D" id="3.90.25.10">
    <property type="entry name" value="UDP-galactose 4-epimerase, domain 1"/>
    <property type="match status" value="1"/>
</dbReference>
<dbReference type="RefSeq" id="WP_133230789.1">
    <property type="nucleotide sequence ID" value="NZ_SOZE01000009.1"/>
</dbReference>
<evidence type="ECO:0000313" key="2">
    <source>
        <dbReference type="EMBL" id="TFF37652.1"/>
    </source>
</evidence>
<feature type="domain" description="NmrA-like" evidence="1">
    <location>
        <begin position="1"/>
        <end position="287"/>
    </location>
</feature>
<dbReference type="SUPFAM" id="SSF51735">
    <property type="entry name" value="NAD(P)-binding Rossmann-fold domains"/>
    <property type="match status" value="1"/>
</dbReference>
<dbReference type="OrthoDB" id="9780595at2"/>
<dbReference type="EMBL" id="SOZE01000009">
    <property type="protein sequence ID" value="TFF37652.1"/>
    <property type="molecule type" value="Genomic_DNA"/>
</dbReference>
<proteinExistence type="predicted"/>
<dbReference type="Pfam" id="PF05368">
    <property type="entry name" value="NmrA"/>
    <property type="match status" value="1"/>
</dbReference>
<dbReference type="AlphaFoldDB" id="A0A4Y8SFF9"/>
<sequence length="296" mass="32898">MKNKILITGATGGLGSKVINLLKEKTESENLAVLVRDEKNELAKQYANDGIEVKIGNYADFDSLKNAFKGIDVLYFVSGGDDSQRSKLHKNVVDAAKEMGVKHIIYTSAVWKDESDASPLATLVDSHIQTENCIKASGITYTILRHNLYAEVIEMMIGDKSQLLKTKTIYLPTANGLTSFVPKKDLAEAAVNILLNPYTFANKILEFNGSEQIKFSEIAEKISEIVNEPVQYISPEVTEFEATMNKYRLPNHVIEILSTFSLAIADGEFDQKSIDLETVLGRKTTSLTDFLKETYN</sequence>
<evidence type="ECO:0000259" key="1">
    <source>
        <dbReference type="Pfam" id="PF05368"/>
    </source>
</evidence>
<dbReference type="Proteomes" id="UP000297540">
    <property type="component" value="Unassembled WGS sequence"/>
</dbReference>
<protein>
    <submittedName>
        <fullName evidence="2">SDR family oxidoreductase</fullName>
    </submittedName>
</protein>
<name>A0A4Y8SFF9_9SPHI</name>
<dbReference type="PANTHER" id="PTHR47129">
    <property type="entry name" value="QUINONE OXIDOREDUCTASE 2"/>
    <property type="match status" value="1"/>
</dbReference>
<reference evidence="2 3" key="1">
    <citation type="journal article" date="2017" name="Int. J. Syst. Evol. Microbiol.">
        <title>Mucilaginibacterpsychrotolerans sp. nov., isolated from peatlands.</title>
        <authorList>
            <person name="Deng Y."/>
            <person name="Shen L."/>
            <person name="Xu B."/>
            <person name="Liu Y."/>
            <person name="Gu Z."/>
            <person name="Liu H."/>
            <person name="Zhou Y."/>
        </authorList>
    </citation>
    <scope>NUCLEOTIDE SEQUENCE [LARGE SCALE GENOMIC DNA]</scope>
    <source>
        <strain evidence="2 3">NH7-4</strain>
    </source>
</reference>
<accession>A0A4Y8SFF9</accession>
<dbReference type="InterPro" id="IPR036291">
    <property type="entry name" value="NAD(P)-bd_dom_sf"/>
</dbReference>
<dbReference type="InterPro" id="IPR052718">
    <property type="entry name" value="NmrA-type_oxidoreductase"/>
</dbReference>
<dbReference type="Gene3D" id="3.40.50.720">
    <property type="entry name" value="NAD(P)-binding Rossmann-like Domain"/>
    <property type="match status" value="1"/>
</dbReference>